<dbReference type="KEGG" id="bdw:94337768"/>
<feature type="domain" description="Poly(A) RNA polymerase mitochondrial-like central palm" evidence="1">
    <location>
        <begin position="228"/>
        <end position="347"/>
    </location>
</feature>
<dbReference type="SUPFAM" id="SSF81301">
    <property type="entry name" value="Nucleotidyltransferase"/>
    <property type="match status" value="1"/>
</dbReference>
<dbReference type="Pfam" id="PF22600">
    <property type="entry name" value="MTPAP-like_central"/>
    <property type="match status" value="1"/>
</dbReference>
<dbReference type="RefSeq" id="XP_067802012.1">
    <property type="nucleotide sequence ID" value="XM_067948481.1"/>
</dbReference>
<dbReference type="PANTHER" id="PTHR12271">
    <property type="entry name" value="POLY A POLYMERASE CID PAP -RELATED"/>
    <property type="match status" value="1"/>
</dbReference>
<dbReference type="EMBL" id="JALLKP010000005">
    <property type="protein sequence ID" value="KAK2195169.1"/>
    <property type="molecule type" value="Genomic_DNA"/>
</dbReference>
<dbReference type="InterPro" id="IPR043519">
    <property type="entry name" value="NT_sf"/>
</dbReference>
<dbReference type="GO" id="GO:0016779">
    <property type="term" value="F:nucleotidyltransferase activity"/>
    <property type="evidence" value="ECO:0007669"/>
    <property type="project" value="TreeGrafter"/>
</dbReference>
<protein>
    <submittedName>
        <fullName evidence="2">Bifunctional Nucleotidyltransferase superfamily/TUTase nucleotidyltransferase domain</fullName>
    </submittedName>
</protein>
<evidence type="ECO:0000259" key="1">
    <source>
        <dbReference type="Pfam" id="PF22600"/>
    </source>
</evidence>
<dbReference type="GO" id="GO:0031123">
    <property type="term" value="P:RNA 3'-end processing"/>
    <property type="evidence" value="ECO:0007669"/>
    <property type="project" value="TreeGrafter"/>
</dbReference>
<evidence type="ECO:0000313" key="3">
    <source>
        <dbReference type="Proteomes" id="UP001214638"/>
    </source>
</evidence>
<dbReference type="Proteomes" id="UP001214638">
    <property type="component" value="Unassembled WGS sequence"/>
</dbReference>
<proteinExistence type="predicted"/>
<organism evidence="2 3">
    <name type="scientific">Babesia duncani</name>
    <dbReference type="NCBI Taxonomy" id="323732"/>
    <lineage>
        <taxon>Eukaryota</taxon>
        <taxon>Sar</taxon>
        <taxon>Alveolata</taxon>
        <taxon>Apicomplexa</taxon>
        <taxon>Aconoidasida</taxon>
        <taxon>Piroplasmida</taxon>
        <taxon>Babesiidae</taxon>
        <taxon>Babesia</taxon>
    </lineage>
</organism>
<keyword evidence="3" id="KW-1185">Reference proteome</keyword>
<sequence>MLACHVEEFFKRLCPHLSITDARVTFGCTCRRLHISTFVKSRVNQIIHDAAITCRENSRFKSQLNRLHKFITISWHSSMSFPATSTWNEPLPFHQAIKHFHNDATNGYNGVDNDCDIPLAELLLQMNTVSGKEFTAREKLEILDLVLNDSKCSTLIKSVEFATLMLELWKQSNRLTREELQQYTGTYRKVFDKYWKNACNAMWDSDGRMYENHLSFELRVLHNHVLCPTLDQYRNKQELINGLRPLLEGATGGILHTFGSCENGLWVRGSDIDLCLRIPSCNTKPQWLAKLNLVKSALVNCEFVSRIQIISQAMVPIAKLFNHQDENVCDVSINNTVALDNTNYVKLMAQLDHRFVKLARFIKYWATCRCINNRAQGSMSSYTLILQLIYLLQNRNPPILPKYKDIESYLDGSSDKVNIDTNDVKAACTYLGHNRESLVQLLFEYFKLYSNKDFQGGYAGSTMDIYNGEIVKNNLGVLVIKCPITGKNVNPFTIAMWQSIYGEFKKAYNVIIARQPLYLLCQVAEEAPMEEYINQYNVNATAMHHMVRCYSQTGKTRLG</sequence>
<dbReference type="AlphaFoldDB" id="A0AAD9PI74"/>
<evidence type="ECO:0000313" key="2">
    <source>
        <dbReference type="EMBL" id="KAK2195169.1"/>
    </source>
</evidence>
<gene>
    <name evidence="2" type="ORF">BdWA1_003471</name>
</gene>
<dbReference type="CDD" id="cd05402">
    <property type="entry name" value="NT_PAP_TUTase"/>
    <property type="match status" value="1"/>
</dbReference>
<accession>A0AAD9PI74</accession>
<dbReference type="Gene3D" id="3.30.460.10">
    <property type="entry name" value="Beta Polymerase, domain 2"/>
    <property type="match status" value="1"/>
</dbReference>
<dbReference type="PANTHER" id="PTHR12271:SF40">
    <property type="entry name" value="POLY(A) RNA POLYMERASE GLD2"/>
    <property type="match status" value="1"/>
</dbReference>
<dbReference type="Gene3D" id="1.10.1410.10">
    <property type="match status" value="1"/>
</dbReference>
<reference evidence="2" key="1">
    <citation type="journal article" date="2023" name="Nat. Microbiol.">
        <title>Babesia duncani multi-omics identifies virulence factors and drug targets.</title>
        <authorList>
            <person name="Singh P."/>
            <person name="Lonardi S."/>
            <person name="Liang Q."/>
            <person name="Vydyam P."/>
            <person name="Khabirova E."/>
            <person name="Fang T."/>
            <person name="Gihaz S."/>
            <person name="Thekkiniath J."/>
            <person name="Munshi M."/>
            <person name="Abel S."/>
            <person name="Ciampossin L."/>
            <person name="Batugedara G."/>
            <person name="Gupta M."/>
            <person name="Lu X.M."/>
            <person name="Lenz T."/>
            <person name="Chakravarty S."/>
            <person name="Cornillot E."/>
            <person name="Hu Y."/>
            <person name="Ma W."/>
            <person name="Gonzalez L.M."/>
            <person name="Sanchez S."/>
            <person name="Estrada K."/>
            <person name="Sanchez-Flores A."/>
            <person name="Montero E."/>
            <person name="Harb O.S."/>
            <person name="Le Roch K.G."/>
            <person name="Mamoun C.B."/>
        </authorList>
    </citation>
    <scope>NUCLEOTIDE SEQUENCE</scope>
    <source>
        <strain evidence="2">WA1</strain>
    </source>
</reference>
<dbReference type="SUPFAM" id="SSF81631">
    <property type="entry name" value="PAP/OAS1 substrate-binding domain"/>
    <property type="match status" value="1"/>
</dbReference>
<comment type="caution">
    <text evidence="2">The sequence shown here is derived from an EMBL/GenBank/DDBJ whole genome shotgun (WGS) entry which is preliminary data.</text>
</comment>
<name>A0AAD9PI74_9APIC</name>
<dbReference type="InterPro" id="IPR054708">
    <property type="entry name" value="MTPAP-like_central"/>
</dbReference>
<dbReference type="GeneID" id="94337768"/>